<name>N1REL0_FUSC4</name>
<accession>N1REL0</accession>
<dbReference type="PANTHER" id="PTHR32387:SF0">
    <property type="entry name" value="PROTEIN NO VEIN"/>
    <property type="match status" value="1"/>
</dbReference>
<gene>
    <name evidence="1" type="ORF">FOC4_h10017656</name>
</gene>
<dbReference type="InterPro" id="IPR052957">
    <property type="entry name" value="Auxin_embryo_med"/>
</dbReference>
<feature type="non-terminal residue" evidence="1">
    <location>
        <position position="130"/>
    </location>
</feature>
<sequence length="130" mass="14760">MSGIARSKLEAESHLEGLRMKRGFHGANQKTPVSHDLYQTPTHFILELIQNADDNIYPPEVTPSLTLTLQRRYIGEKGIGFKSVFKAADVVKIASGYYEFRFDRRESLGMVLPIASPFPVEHRLSNHTQF</sequence>
<dbReference type="SUPFAM" id="SSF55874">
    <property type="entry name" value="ATPase domain of HSP90 chaperone/DNA topoisomerase II/histidine kinase"/>
    <property type="match status" value="1"/>
</dbReference>
<evidence type="ECO:0000313" key="2">
    <source>
        <dbReference type="Proteomes" id="UP000016929"/>
    </source>
</evidence>
<dbReference type="HOGENOM" id="CLU_1970633_0_0_1"/>
<proteinExistence type="predicted"/>
<protein>
    <submittedName>
        <fullName evidence="1">Uncharacterized protein</fullName>
    </submittedName>
</protein>
<keyword evidence="2" id="KW-1185">Reference proteome</keyword>
<reference evidence="2" key="1">
    <citation type="submission" date="2012-09" db="EMBL/GenBank/DDBJ databases">
        <title>Genome sequencing and comparative transcriptomics of race 1 and race 4 of banana pathogen: Fusarium oxysporum f. sp. cubense.</title>
        <authorList>
            <person name="Fang X."/>
            <person name="Huang J."/>
        </authorList>
    </citation>
    <scope>NUCLEOTIDE SEQUENCE [LARGE SCALE GENOMIC DNA]</scope>
    <source>
        <strain evidence="2">race 4</strain>
    </source>
</reference>
<dbReference type="InterPro" id="IPR036890">
    <property type="entry name" value="HATPase_C_sf"/>
</dbReference>
<reference evidence="2" key="2">
    <citation type="journal article" date="2014" name="PLoS ONE">
        <title>Genome and Transcriptome Analysis of the Fungal Pathogen Fusarium oxysporum f. sp. cubense Causing Banana Vascular Wilt Disease.</title>
        <authorList>
            <person name="Guo L."/>
            <person name="Han L."/>
            <person name="Yang L."/>
            <person name="Zeng H."/>
            <person name="Fan D."/>
            <person name="Zhu Y."/>
            <person name="Feng Y."/>
            <person name="Wang G."/>
            <person name="Peng C."/>
            <person name="Jiang X."/>
            <person name="Zhou D."/>
            <person name="Ni P."/>
            <person name="Liang C."/>
            <person name="Liu L."/>
            <person name="Wang J."/>
            <person name="Mao C."/>
            <person name="Fang X."/>
            <person name="Peng M."/>
            <person name="Huang J."/>
        </authorList>
    </citation>
    <scope>NUCLEOTIDE SEQUENCE [LARGE SCALE GENOMIC DNA]</scope>
    <source>
        <strain evidence="2">race 4</strain>
    </source>
</reference>
<dbReference type="PANTHER" id="PTHR32387">
    <property type="entry name" value="WU:FJ29H11"/>
    <property type="match status" value="1"/>
</dbReference>
<organism evidence="1 2">
    <name type="scientific">Fusarium oxysporum f. sp. cubense (strain race 4)</name>
    <name type="common">Panama disease fungus</name>
    <dbReference type="NCBI Taxonomy" id="2502994"/>
    <lineage>
        <taxon>Eukaryota</taxon>
        <taxon>Fungi</taxon>
        <taxon>Dikarya</taxon>
        <taxon>Ascomycota</taxon>
        <taxon>Pezizomycotina</taxon>
        <taxon>Sordariomycetes</taxon>
        <taxon>Hypocreomycetidae</taxon>
        <taxon>Hypocreales</taxon>
        <taxon>Nectriaceae</taxon>
        <taxon>Fusarium</taxon>
        <taxon>Fusarium oxysporum species complex</taxon>
    </lineage>
</organism>
<dbReference type="AlphaFoldDB" id="N1REL0"/>
<dbReference type="Proteomes" id="UP000016929">
    <property type="component" value="Unassembled WGS sequence"/>
</dbReference>
<dbReference type="STRING" id="1229665.N1REL0"/>
<dbReference type="OrthoDB" id="1262810at2759"/>
<evidence type="ECO:0000313" key="1">
    <source>
        <dbReference type="EMBL" id="EMT62837.1"/>
    </source>
</evidence>
<dbReference type="EMBL" id="KB726995">
    <property type="protein sequence ID" value="EMT62837.1"/>
    <property type="molecule type" value="Genomic_DNA"/>
</dbReference>